<evidence type="ECO:0000313" key="1">
    <source>
        <dbReference type="EMBL" id="ODN85057.1"/>
    </source>
</evidence>
<evidence type="ECO:0000313" key="2">
    <source>
        <dbReference type="Proteomes" id="UP000094065"/>
    </source>
</evidence>
<reference evidence="1 2" key="1">
    <citation type="submission" date="2016-06" db="EMBL/GenBank/DDBJ databases">
        <title>Evolution of pathogenesis and genome organization in the Tremellales.</title>
        <authorList>
            <person name="Cuomo C."/>
            <person name="Litvintseva A."/>
            <person name="Heitman J."/>
            <person name="Chen Y."/>
            <person name="Sun S."/>
            <person name="Springer D."/>
            <person name="Dromer F."/>
            <person name="Young S."/>
            <person name="Zeng Q."/>
            <person name="Chapman S."/>
            <person name="Gujja S."/>
            <person name="Saif S."/>
            <person name="Birren B."/>
        </authorList>
    </citation>
    <scope>NUCLEOTIDE SEQUENCE [LARGE SCALE GENOMIC DNA]</scope>
    <source>
        <strain evidence="1 2">CBS 6039</strain>
    </source>
</reference>
<proteinExistence type="predicted"/>
<dbReference type="GeneID" id="30152195"/>
<dbReference type="RefSeq" id="XP_018998860.1">
    <property type="nucleotide sequence ID" value="XM_019134155.1"/>
</dbReference>
<gene>
    <name evidence="1" type="ORF">L202_00886</name>
</gene>
<dbReference type="EMBL" id="AWGJ01000001">
    <property type="protein sequence ID" value="ODN85057.1"/>
    <property type="molecule type" value="Genomic_DNA"/>
</dbReference>
<dbReference type="Proteomes" id="UP000094065">
    <property type="component" value="Unassembled WGS sequence"/>
</dbReference>
<dbReference type="OrthoDB" id="10285832at2759"/>
<sequence>MAEPQTQDEIDAQEAEFTQYMNSSMTSLANTFAQKATSIDVQLAGIYRRQTEDWREKKLDSMLRADLASNHANVDLTCDFDWQKGAPYTTDENNGIWTGWSDGKRGYNIATKFSTRQ</sequence>
<name>A0A1E3I904_9TREE</name>
<comment type="caution">
    <text evidence="1">The sequence shown here is derived from an EMBL/GenBank/DDBJ whole genome shotgun (WGS) entry which is preliminary data.</text>
</comment>
<dbReference type="AlphaFoldDB" id="A0A1E3I904"/>
<organism evidence="1 2">
    <name type="scientific">Cryptococcus amylolentus CBS 6039</name>
    <dbReference type="NCBI Taxonomy" id="1295533"/>
    <lineage>
        <taxon>Eukaryota</taxon>
        <taxon>Fungi</taxon>
        <taxon>Dikarya</taxon>
        <taxon>Basidiomycota</taxon>
        <taxon>Agaricomycotina</taxon>
        <taxon>Tremellomycetes</taxon>
        <taxon>Tremellales</taxon>
        <taxon>Cryptococcaceae</taxon>
        <taxon>Cryptococcus</taxon>
    </lineage>
</organism>
<accession>A0A1E3I904</accession>
<keyword evidence="2" id="KW-1185">Reference proteome</keyword>
<protein>
    <submittedName>
        <fullName evidence="1">Uncharacterized protein</fullName>
    </submittedName>
</protein>